<comment type="caution">
    <text evidence="1">The sequence shown here is derived from an EMBL/GenBank/DDBJ whole genome shotgun (WGS) entry which is preliminary data.</text>
</comment>
<accession>A0AAD9UMU8</accession>
<dbReference type="AlphaFoldDB" id="A0AAD9UMU8"/>
<proteinExistence type="predicted"/>
<dbReference type="KEGG" id="bdw:94337684"/>
<dbReference type="RefSeq" id="XP_067801930.1">
    <property type="nucleotide sequence ID" value="XM_067948399.1"/>
</dbReference>
<keyword evidence="2" id="KW-1185">Reference proteome</keyword>
<name>A0AAD9UMU8_9APIC</name>
<dbReference type="EMBL" id="JALLKP010000005">
    <property type="protein sequence ID" value="KAK2195087.1"/>
    <property type="molecule type" value="Genomic_DNA"/>
</dbReference>
<evidence type="ECO:0000313" key="2">
    <source>
        <dbReference type="Proteomes" id="UP001214638"/>
    </source>
</evidence>
<protein>
    <submittedName>
        <fullName evidence="1">Uncharacterized protein</fullName>
    </submittedName>
</protein>
<dbReference type="GeneID" id="94337684"/>
<reference evidence="1" key="1">
    <citation type="journal article" date="2023" name="Nat. Microbiol.">
        <title>Babesia duncani multi-omics identifies virulence factors and drug targets.</title>
        <authorList>
            <person name="Singh P."/>
            <person name="Lonardi S."/>
            <person name="Liang Q."/>
            <person name="Vydyam P."/>
            <person name="Khabirova E."/>
            <person name="Fang T."/>
            <person name="Gihaz S."/>
            <person name="Thekkiniath J."/>
            <person name="Munshi M."/>
            <person name="Abel S."/>
            <person name="Ciampossin L."/>
            <person name="Batugedara G."/>
            <person name="Gupta M."/>
            <person name="Lu X.M."/>
            <person name="Lenz T."/>
            <person name="Chakravarty S."/>
            <person name="Cornillot E."/>
            <person name="Hu Y."/>
            <person name="Ma W."/>
            <person name="Gonzalez L.M."/>
            <person name="Sanchez S."/>
            <person name="Estrada K."/>
            <person name="Sanchez-Flores A."/>
            <person name="Montero E."/>
            <person name="Harb O.S."/>
            <person name="Le Roch K.G."/>
            <person name="Mamoun C.B."/>
        </authorList>
    </citation>
    <scope>NUCLEOTIDE SEQUENCE</scope>
    <source>
        <strain evidence="1">WA1</strain>
    </source>
</reference>
<gene>
    <name evidence="1" type="ORF">BdWA1_003387</name>
</gene>
<evidence type="ECO:0000313" key="1">
    <source>
        <dbReference type="EMBL" id="KAK2195087.1"/>
    </source>
</evidence>
<dbReference type="Proteomes" id="UP001214638">
    <property type="component" value="Unassembled WGS sequence"/>
</dbReference>
<organism evidence="1 2">
    <name type="scientific">Babesia duncani</name>
    <dbReference type="NCBI Taxonomy" id="323732"/>
    <lineage>
        <taxon>Eukaryota</taxon>
        <taxon>Sar</taxon>
        <taxon>Alveolata</taxon>
        <taxon>Apicomplexa</taxon>
        <taxon>Aconoidasida</taxon>
        <taxon>Piroplasmida</taxon>
        <taxon>Babesiidae</taxon>
        <taxon>Babesia</taxon>
    </lineage>
</organism>
<sequence length="211" mass="23997">MLLGSLLSNPGTHCIANANMVSWIRYLETQFFAFVLLGLTQTIAIQVNNEEIMSYYNEIIKKSDVPSEIAKVFSLNDKFECQEIPKECACTFSRLQRLELQCANNEYENAAACNINTCETCCTLSLSSKFENNVSQFVDCKMRCYNSPLVTEITQDSMPYLTEILKGVNEIYHDKVEIDNTSGRLNSNLFELSERKHVSTKYHTIPLDDAL</sequence>